<dbReference type="HOGENOM" id="CLU_044876_6_1_1"/>
<gene>
    <name evidence="4" type="ORF">PILCRDRAFT_814933</name>
</gene>
<organism evidence="4 5">
    <name type="scientific">Piloderma croceum (strain F 1598)</name>
    <dbReference type="NCBI Taxonomy" id="765440"/>
    <lineage>
        <taxon>Eukaryota</taxon>
        <taxon>Fungi</taxon>
        <taxon>Dikarya</taxon>
        <taxon>Basidiomycota</taxon>
        <taxon>Agaricomycotina</taxon>
        <taxon>Agaricomycetes</taxon>
        <taxon>Agaricomycetidae</taxon>
        <taxon>Atheliales</taxon>
        <taxon>Atheliaceae</taxon>
        <taxon>Piloderma</taxon>
    </lineage>
</organism>
<dbReference type="SUPFAM" id="SSF51735">
    <property type="entry name" value="NAD(P)-binding Rossmann-fold domains"/>
    <property type="match status" value="1"/>
</dbReference>
<feature type="domain" description="NmrA-like" evidence="3">
    <location>
        <begin position="4"/>
        <end position="212"/>
    </location>
</feature>
<evidence type="ECO:0000313" key="4">
    <source>
        <dbReference type="EMBL" id="KIM87412.1"/>
    </source>
</evidence>
<protein>
    <recommendedName>
        <fullName evidence="3">NmrA-like domain-containing protein</fullName>
    </recommendedName>
</protein>
<dbReference type="Pfam" id="PF05368">
    <property type="entry name" value="NmrA"/>
    <property type="match status" value="1"/>
</dbReference>
<dbReference type="STRING" id="765440.A0A0C3CCJ9"/>
<sequence length="279" mass="29500">MPYKNIAVIGAGNIGAPIAKALVSEGANVIVVTRPESSSAKSLPSGVKPVAVELTDVPALAAAFKEHEIEVVISTVALQGLPRQKLLGDAAKQAGVKLFVASEFGFSTVGQTEGEFGLKAEFGEYLKEIGMPFVRIFNGLFITYIPWATCIDTGKFKISGGRGDTKASFTNPDDVAGFTAYIVTRLSPSELTNKIFRIEGEHASMLDIAGYYDSLPVEYVNGFDDGFKTALQGVINTGKGSVAYDITSGKELTGSDAAGASNVLWPGHRWKGIKETLGL</sequence>
<dbReference type="Proteomes" id="UP000054166">
    <property type="component" value="Unassembled WGS sequence"/>
</dbReference>
<dbReference type="OrthoDB" id="5283654at2759"/>
<name>A0A0C3CCJ9_PILCF</name>
<dbReference type="InParanoid" id="A0A0C3CCJ9"/>
<reference evidence="5" key="2">
    <citation type="submission" date="2015-01" db="EMBL/GenBank/DDBJ databases">
        <title>Evolutionary Origins and Diversification of the Mycorrhizal Mutualists.</title>
        <authorList>
            <consortium name="DOE Joint Genome Institute"/>
            <consortium name="Mycorrhizal Genomics Consortium"/>
            <person name="Kohler A."/>
            <person name="Kuo A."/>
            <person name="Nagy L.G."/>
            <person name="Floudas D."/>
            <person name="Copeland A."/>
            <person name="Barry K.W."/>
            <person name="Cichocki N."/>
            <person name="Veneault-Fourrey C."/>
            <person name="LaButti K."/>
            <person name="Lindquist E.A."/>
            <person name="Lipzen A."/>
            <person name="Lundell T."/>
            <person name="Morin E."/>
            <person name="Murat C."/>
            <person name="Riley R."/>
            <person name="Ohm R."/>
            <person name="Sun H."/>
            <person name="Tunlid A."/>
            <person name="Henrissat B."/>
            <person name="Grigoriev I.V."/>
            <person name="Hibbett D.S."/>
            <person name="Martin F."/>
        </authorList>
    </citation>
    <scope>NUCLEOTIDE SEQUENCE [LARGE SCALE GENOMIC DNA]</scope>
    <source>
        <strain evidence="5">F 1598</strain>
    </source>
</reference>
<accession>A0A0C3CCJ9</accession>
<dbReference type="PANTHER" id="PTHR47706:SF9">
    <property type="entry name" value="NMRA-LIKE DOMAIN-CONTAINING PROTEIN-RELATED"/>
    <property type="match status" value="1"/>
</dbReference>
<evidence type="ECO:0000256" key="1">
    <source>
        <dbReference type="ARBA" id="ARBA00022857"/>
    </source>
</evidence>
<keyword evidence="1" id="KW-0521">NADP</keyword>
<evidence type="ECO:0000256" key="2">
    <source>
        <dbReference type="ARBA" id="ARBA00023002"/>
    </source>
</evidence>
<evidence type="ECO:0000259" key="3">
    <source>
        <dbReference type="Pfam" id="PF05368"/>
    </source>
</evidence>
<dbReference type="InterPro" id="IPR051609">
    <property type="entry name" value="NmrA/Isoflavone_reductase-like"/>
</dbReference>
<dbReference type="AlphaFoldDB" id="A0A0C3CCJ9"/>
<dbReference type="InterPro" id="IPR036291">
    <property type="entry name" value="NAD(P)-bd_dom_sf"/>
</dbReference>
<dbReference type="Gene3D" id="3.40.50.720">
    <property type="entry name" value="NAD(P)-binding Rossmann-like Domain"/>
    <property type="match status" value="1"/>
</dbReference>
<proteinExistence type="predicted"/>
<dbReference type="InterPro" id="IPR008030">
    <property type="entry name" value="NmrA-like"/>
</dbReference>
<keyword evidence="5" id="KW-1185">Reference proteome</keyword>
<dbReference type="PANTHER" id="PTHR47706">
    <property type="entry name" value="NMRA-LIKE FAMILY PROTEIN"/>
    <property type="match status" value="1"/>
</dbReference>
<dbReference type="GO" id="GO:0016491">
    <property type="term" value="F:oxidoreductase activity"/>
    <property type="evidence" value="ECO:0007669"/>
    <property type="project" value="UniProtKB-KW"/>
</dbReference>
<dbReference type="EMBL" id="KN832979">
    <property type="protein sequence ID" value="KIM87412.1"/>
    <property type="molecule type" value="Genomic_DNA"/>
</dbReference>
<reference evidence="4 5" key="1">
    <citation type="submission" date="2014-04" db="EMBL/GenBank/DDBJ databases">
        <authorList>
            <consortium name="DOE Joint Genome Institute"/>
            <person name="Kuo A."/>
            <person name="Tarkka M."/>
            <person name="Buscot F."/>
            <person name="Kohler A."/>
            <person name="Nagy L.G."/>
            <person name="Floudas D."/>
            <person name="Copeland A."/>
            <person name="Barry K.W."/>
            <person name="Cichocki N."/>
            <person name="Veneault-Fourrey C."/>
            <person name="LaButti K."/>
            <person name="Lindquist E.A."/>
            <person name="Lipzen A."/>
            <person name="Lundell T."/>
            <person name="Morin E."/>
            <person name="Murat C."/>
            <person name="Sun H."/>
            <person name="Tunlid A."/>
            <person name="Henrissat B."/>
            <person name="Grigoriev I.V."/>
            <person name="Hibbett D.S."/>
            <person name="Martin F."/>
            <person name="Nordberg H.P."/>
            <person name="Cantor M.N."/>
            <person name="Hua S.X."/>
        </authorList>
    </citation>
    <scope>NUCLEOTIDE SEQUENCE [LARGE SCALE GENOMIC DNA]</scope>
    <source>
        <strain evidence="4 5">F 1598</strain>
    </source>
</reference>
<keyword evidence="2" id="KW-0560">Oxidoreductase</keyword>
<evidence type="ECO:0000313" key="5">
    <source>
        <dbReference type="Proteomes" id="UP000054166"/>
    </source>
</evidence>